<organism evidence="1 2">
    <name type="scientific">Oceanibacterium hippocampi</name>
    <dbReference type="NCBI Taxonomy" id="745714"/>
    <lineage>
        <taxon>Bacteria</taxon>
        <taxon>Pseudomonadati</taxon>
        <taxon>Pseudomonadota</taxon>
        <taxon>Alphaproteobacteria</taxon>
        <taxon>Sneathiellales</taxon>
        <taxon>Sneathiellaceae</taxon>
        <taxon>Oceanibacterium</taxon>
    </lineage>
</organism>
<evidence type="ECO:0000313" key="2">
    <source>
        <dbReference type="Proteomes" id="UP000193200"/>
    </source>
</evidence>
<dbReference type="AlphaFoldDB" id="A0A1Y5TZI6"/>
<gene>
    <name evidence="1" type="ORF">OCH7691_04460</name>
</gene>
<name>A0A1Y5TZI6_9PROT</name>
<sequence>MISPYQDRVGRWVDACFGRAVAADRGERNHRFLEEALELVQSLGCTAEEAHQLVDYVFGRPPGDPWQEAGGVMVTLAALGNAAGLAVYPAGEAELARCWDKLEAIRAKRASKPAGPLPQ</sequence>
<dbReference type="Proteomes" id="UP000193200">
    <property type="component" value="Unassembled WGS sequence"/>
</dbReference>
<keyword evidence="2" id="KW-1185">Reference proteome</keyword>
<dbReference type="InParanoid" id="A0A1Y5TZI6"/>
<dbReference type="OrthoDB" id="5465318at2"/>
<dbReference type="RefSeq" id="WP_085885794.1">
    <property type="nucleotide sequence ID" value="NZ_FWFR01000008.1"/>
</dbReference>
<evidence type="ECO:0000313" key="1">
    <source>
        <dbReference type="EMBL" id="SLN77565.1"/>
    </source>
</evidence>
<dbReference type="EMBL" id="FWFR01000008">
    <property type="protein sequence ID" value="SLN77565.1"/>
    <property type="molecule type" value="Genomic_DNA"/>
</dbReference>
<reference evidence="1 2" key="1">
    <citation type="submission" date="2017-03" db="EMBL/GenBank/DDBJ databases">
        <authorList>
            <person name="Afonso C.L."/>
            <person name="Miller P.J."/>
            <person name="Scott M.A."/>
            <person name="Spackman E."/>
            <person name="Goraichik I."/>
            <person name="Dimitrov K.M."/>
            <person name="Suarez D.L."/>
            <person name="Swayne D.E."/>
        </authorList>
    </citation>
    <scope>NUCLEOTIDE SEQUENCE [LARGE SCALE GENOMIC DNA]</scope>
    <source>
        <strain evidence="1 2">CECT 7691</strain>
    </source>
</reference>
<accession>A0A1Y5TZI6</accession>
<protein>
    <submittedName>
        <fullName evidence="1">Uncharacterized protein</fullName>
    </submittedName>
</protein>
<proteinExistence type="predicted"/>